<reference evidence="2" key="1">
    <citation type="submission" date="2020-10" db="EMBL/GenBank/DDBJ databases">
        <authorList>
            <person name="Han B."/>
            <person name="Lu T."/>
            <person name="Zhao Q."/>
            <person name="Huang X."/>
            <person name="Zhao Y."/>
        </authorList>
    </citation>
    <scope>NUCLEOTIDE SEQUENCE</scope>
</reference>
<dbReference type="PANTHER" id="PTHR31245:SF20">
    <property type="entry name" value="F18B13.13 PROTEIN"/>
    <property type="match status" value="1"/>
</dbReference>
<feature type="coiled-coil region" evidence="1">
    <location>
        <begin position="145"/>
        <end position="188"/>
    </location>
</feature>
<comment type="caution">
    <text evidence="2">The sequence shown here is derived from an EMBL/GenBank/DDBJ whole genome shotgun (WGS) entry which is preliminary data.</text>
</comment>
<gene>
    <name evidence="2" type="ORF">NCGR_LOCUS35779</name>
</gene>
<evidence type="ECO:0000313" key="2">
    <source>
        <dbReference type="EMBL" id="CAD6252050.1"/>
    </source>
</evidence>
<dbReference type="PANTHER" id="PTHR31245">
    <property type="entry name" value="UBIQUITIN SYSTEM COMPONENT CUE PROTEIN"/>
    <property type="match status" value="1"/>
</dbReference>
<evidence type="ECO:0000256" key="1">
    <source>
        <dbReference type="SAM" id="Coils"/>
    </source>
</evidence>
<proteinExistence type="predicted"/>
<organism evidence="2 3">
    <name type="scientific">Miscanthus lutarioriparius</name>
    <dbReference type="NCBI Taxonomy" id="422564"/>
    <lineage>
        <taxon>Eukaryota</taxon>
        <taxon>Viridiplantae</taxon>
        <taxon>Streptophyta</taxon>
        <taxon>Embryophyta</taxon>
        <taxon>Tracheophyta</taxon>
        <taxon>Spermatophyta</taxon>
        <taxon>Magnoliopsida</taxon>
        <taxon>Liliopsida</taxon>
        <taxon>Poales</taxon>
        <taxon>Poaceae</taxon>
        <taxon>PACMAD clade</taxon>
        <taxon>Panicoideae</taxon>
        <taxon>Andropogonodae</taxon>
        <taxon>Andropogoneae</taxon>
        <taxon>Saccharinae</taxon>
        <taxon>Miscanthus</taxon>
    </lineage>
</organism>
<keyword evidence="3" id="KW-1185">Reference proteome</keyword>
<dbReference type="EMBL" id="CAJGYO010000008">
    <property type="protein sequence ID" value="CAD6252050.1"/>
    <property type="molecule type" value="Genomic_DNA"/>
</dbReference>
<keyword evidence="1" id="KW-0175">Coiled coil</keyword>
<protein>
    <submittedName>
        <fullName evidence="2">Uncharacterized protein</fullName>
    </submittedName>
</protein>
<dbReference type="OrthoDB" id="667102at2759"/>
<name>A0A811PVT6_9POAL</name>
<evidence type="ECO:0000313" key="3">
    <source>
        <dbReference type="Proteomes" id="UP000604825"/>
    </source>
</evidence>
<sequence>MAAVFASRKRCTSAFLDEPVPAPPHLAKRGRFSPAPAAYLQQEAASRVSSAAARANGDGMEECAGVLVDQMSAAADLADARARASAILKLIEAAVTKRAAVALREENCGRRTEALERGVAEQHRRQEALERDNGVLKHGVAALHRREEAAQRAAAESKAREEEAKRVAAELRKKVAELEAANYALAARMLGTDSCRFQAFHGPDVF</sequence>
<dbReference type="AlphaFoldDB" id="A0A811PVT6"/>
<dbReference type="Proteomes" id="UP000604825">
    <property type="component" value="Unassembled WGS sequence"/>
</dbReference>
<accession>A0A811PVT6</accession>